<accession>A0ABU5N4Q0</accession>
<dbReference type="PANTHER" id="PTHR36933:SF1">
    <property type="entry name" value="SLL0788 PROTEIN"/>
    <property type="match status" value="1"/>
</dbReference>
<evidence type="ECO:0000313" key="2">
    <source>
        <dbReference type="EMBL" id="MDZ8161051.1"/>
    </source>
</evidence>
<organism evidence="2 3">
    <name type="scientific">Microbacterium aquimaris</name>
    <dbReference type="NCBI Taxonomy" id="459816"/>
    <lineage>
        <taxon>Bacteria</taxon>
        <taxon>Bacillati</taxon>
        <taxon>Actinomycetota</taxon>
        <taxon>Actinomycetes</taxon>
        <taxon>Micrococcales</taxon>
        <taxon>Microbacteriaceae</taxon>
        <taxon>Microbacterium</taxon>
    </lineage>
</organism>
<evidence type="ECO:0000259" key="1">
    <source>
        <dbReference type="Pfam" id="PF03713"/>
    </source>
</evidence>
<dbReference type="Proteomes" id="UP001291912">
    <property type="component" value="Unassembled WGS sequence"/>
</dbReference>
<evidence type="ECO:0000313" key="3">
    <source>
        <dbReference type="Proteomes" id="UP001291912"/>
    </source>
</evidence>
<sequence>MTRAGNDSRRRFLATSALGVIGLGLAACTGGAETDDPAVDAPTEADIGFCTDMSLHHEQALAMCQRVLGSDTGGSVQNAAAELLQNQSYERGTMHAWLAAWGRSTAPPTEVMGWMGMAMPAADMPGLASDAQMQELAVAEGTEKGRLFLTLMRAHHVGGVHMADAAVEMAGLEEVRRLAARMSAQQTYEISLYDTLLSSTYA</sequence>
<dbReference type="InterPro" id="IPR006311">
    <property type="entry name" value="TAT_signal"/>
</dbReference>
<dbReference type="Gene3D" id="1.20.1260.10">
    <property type="match status" value="1"/>
</dbReference>
<dbReference type="PANTHER" id="PTHR36933">
    <property type="entry name" value="SLL0788 PROTEIN"/>
    <property type="match status" value="1"/>
</dbReference>
<dbReference type="PROSITE" id="PS51318">
    <property type="entry name" value="TAT"/>
    <property type="match status" value="1"/>
</dbReference>
<name>A0ABU5N4Q0_9MICO</name>
<dbReference type="PROSITE" id="PS51257">
    <property type="entry name" value="PROKAR_LIPOPROTEIN"/>
    <property type="match status" value="1"/>
</dbReference>
<feature type="domain" description="DUF305" evidence="1">
    <location>
        <begin position="46"/>
        <end position="193"/>
    </location>
</feature>
<proteinExistence type="predicted"/>
<comment type="caution">
    <text evidence="2">The sequence shown here is derived from an EMBL/GenBank/DDBJ whole genome shotgun (WGS) entry which is preliminary data.</text>
</comment>
<dbReference type="InterPro" id="IPR005183">
    <property type="entry name" value="DUF305_CopM-like"/>
</dbReference>
<dbReference type="InterPro" id="IPR012347">
    <property type="entry name" value="Ferritin-like"/>
</dbReference>
<protein>
    <submittedName>
        <fullName evidence="2">DUF305 domain-containing protein</fullName>
    </submittedName>
</protein>
<dbReference type="RefSeq" id="WP_194423714.1">
    <property type="nucleotide sequence ID" value="NZ_BAAAPT010000001.1"/>
</dbReference>
<dbReference type="Pfam" id="PF03713">
    <property type="entry name" value="DUF305"/>
    <property type="match status" value="1"/>
</dbReference>
<gene>
    <name evidence="2" type="ORF">R2Q92_04330</name>
</gene>
<reference evidence="2 3" key="1">
    <citation type="submission" date="2023-10" db="EMBL/GenBank/DDBJ databases">
        <title>Microbacterium xanthum sp. nov., isolated from seaweed.</title>
        <authorList>
            <person name="Lee S.D."/>
        </authorList>
    </citation>
    <scope>NUCLEOTIDE SEQUENCE [LARGE SCALE GENOMIC DNA]</scope>
    <source>
        <strain evidence="2 3">KCTC 19124</strain>
    </source>
</reference>
<dbReference type="EMBL" id="JAWJYN010000001">
    <property type="protein sequence ID" value="MDZ8161051.1"/>
    <property type="molecule type" value="Genomic_DNA"/>
</dbReference>
<keyword evidence="3" id="KW-1185">Reference proteome</keyword>